<gene>
    <name evidence="2" type="ORF">HRQ87_08090</name>
</gene>
<dbReference type="EMBL" id="JABUFE010000003">
    <property type="protein sequence ID" value="NSX54762.1"/>
    <property type="molecule type" value="Genomic_DNA"/>
</dbReference>
<sequence length="229" mass="24407">MRVLYAIFIACLAAPSIAEIDRHITVTGTAEVSAQPDMATIQLGVVKEAQDATQALNDSSAVMTEMLEKLAAAGVEPRDIQTSDLSLSPVYSRNSLEQNEAPRITGFRASNTLRVHVRDMDSLGNIIGLVTDGGANQFYGLTFGLQDTSTVLDQARREAIANARSKADLYALAAQVQVGSVLSISEMTQNAPSPFARMEMQSMVSDNVPVASGEMQFSASISVTYGIAE</sequence>
<dbReference type="Proteomes" id="UP000777935">
    <property type="component" value="Unassembled WGS sequence"/>
</dbReference>
<dbReference type="InterPro" id="IPR007497">
    <property type="entry name" value="SIMPL/DUF541"/>
</dbReference>
<comment type="caution">
    <text evidence="2">The sequence shown here is derived from an EMBL/GenBank/DDBJ whole genome shotgun (WGS) entry which is preliminary data.</text>
</comment>
<keyword evidence="3" id="KW-1185">Reference proteome</keyword>
<dbReference type="Gene3D" id="3.30.110.170">
    <property type="entry name" value="Protein of unknown function (DUF541), domain 1"/>
    <property type="match status" value="1"/>
</dbReference>
<reference evidence="2 3" key="1">
    <citation type="submission" date="2020-06" db="EMBL/GenBank/DDBJ databases">
        <title>Sulfitobacter algicola sp. nov., isolated from green algae.</title>
        <authorList>
            <person name="Wang C."/>
        </authorList>
    </citation>
    <scope>NUCLEOTIDE SEQUENCE [LARGE SCALE GENOMIC DNA]</scope>
    <source>
        <strain evidence="2 3">1151</strain>
    </source>
</reference>
<evidence type="ECO:0000313" key="3">
    <source>
        <dbReference type="Proteomes" id="UP000777935"/>
    </source>
</evidence>
<dbReference type="PANTHER" id="PTHR34387">
    <property type="entry name" value="SLR1258 PROTEIN"/>
    <property type="match status" value="1"/>
</dbReference>
<feature type="chain" id="PRO_5046168467" evidence="1">
    <location>
        <begin position="19"/>
        <end position="229"/>
    </location>
</feature>
<protein>
    <submittedName>
        <fullName evidence="2">SIMPL domain-containing protein</fullName>
    </submittedName>
</protein>
<dbReference type="Pfam" id="PF04402">
    <property type="entry name" value="SIMPL"/>
    <property type="match status" value="1"/>
</dbReference>
<dbReference type="PANTHER" id="PTHR34387:SF1">
    <property type="entry name" value="PERIPLASMIC IMMUNOGENIC PROTEIN"/>
    <property type="match status" value="1"/>
</dbReference>
<dbReference type="Gene3D" id="3.30.70.2970">
    <property type="entry name" value="Protein of unknown function (DUF541), domain 2"/>
    <property type="match status" value="1"/>
</dbReference>
<feature type="signal peptide" evidence="1">
    <location>
        <begin position="1"/>
        <end position="18"/>
    </location>
</feature>
<evidence type="ECO:0000313" key="2">
    <source>
        <dbReference type="EMBL" id="NSX54762.1"/>
    </source>
</evidence>
<accession>A0ABX2IPF2</accession>
<keyword evidence="1" id="KW-0732">Signal</keyword>
<name>A0ABX2IPF2_9RHOB</name>
<organism evidence="2 3">
    <name type="scientific">Parasulfitobacter algicola</name>
    <dbReference type="NCBI Taxonomy" id="2614809"/>
    <lineage>
        <taxon>Bacteria</taxon>
        <taxon>Pseudomonadati</taxon>
        <taxon>Pseudomonadota</taxon>
        <taxon>Alphaproteobacteria</taxon>
        <taxon>Rhodobacterales</taxon>
        <taxon>Roseobacteraceae</taxon>
        <taxon>Parasulfitobacter</taxon>
    </lineage>
</organism>
<dbReference type="InterPro" id="IPR052022">
    <property type="entry name" value="26kDa_periplasmic_antigen"/>
</dbReference>
<evidence type="ECO:0000256" key="1">
    <source>
        <dbReference type="SAM" id="SignalP"/>
    </source>
</evidence>
<proteinExistence type="predicted"/>
<dbReference type="RefSeq" id="WP_174137087.1">
    <property type="nucleotide sequence ID" value="NZ_JABUFE010000003.1"/>
</dbReference>